<evidence type="ECO:0000256" key="3">
    <source>
        <dbReference type="ARBA" id="ARBA00019010"/>
    </source>
</evidence>
<dbReference type="EMBL" id="WUMV01000008">
    <property type="protein sequence ID" value="MXN66755.1"/>
    <property type="molecule type" value="Genomic_DNA"/>
</dbReference>
<evidence type="ECO:0000256" key="8">
    <source>
        <dbReference type="ARBA" id="ARBA00022840"/>
    </source>
</evidence>
<evidence type="ECO:0000259" key="11">
    <source>
        <dbReference type="Pfam" id="PF01636"/>
    </source>
</evidence>
<evidence type="ECO:0000256" key="2">
    <source>
        <dbReference type="ARBA" id="ARBA00007599"/>
    </source>
</evidence>
<protein>
    <recommendedName>
        <fullName evidence="3">tRNA threonylcarbamoyladenosine biosynthesis protein TsaE</fullName>
    </recommendedName>
    <alternativeName>
        <fullName evidence="10">t(6)A37 threonylcarbamoyladenosine biosynthesis protein TsaE</fullName>
    </alternativeName>
</protein>
<keyword evidence="13" id="KW-1185">Reference proteome</keyword>
<evidence type="ECO:0000256" key="1">
    <source>
        <dbReference type="ARBA" id="ARBA00004496"/>
    </source>
</evidence>
<evidence type="ECO:0000256" key="6">
    <source>
        <dbReference type="ARBA" id="ARBA00022723"/>
    </source>
</evidence>
<dbReference type="InterPro" id="IPR003442">
    <property type="entry name" value="T6A_TsaE"/>
</dbReference>
<organism evidence="12 13">
    <name type="scientific">Stappia sediminis</name>
    <dbReference type="NCBI Taxonomy" id="2692190"/>
    <lineage>
        <taxon>Bacteria</taxon>
        <taxon>Pseudomonadati</taxon>
        <taxon>Pseudomonadota</taxon>
        <taxon>Alphaproteobacteria</taxon>
        <taxon>Hyphomicrobiales</taxon>
        <taxon>Stappiaceae</taxon>
        <taxon>Stappia</taxon>
    </lineage>
</organism>
<keyword evidence="7" id="KW-0547">Nucleotide-binding</keyword>
<dbReference type="NCBIfam" id="TIGR00150">
    <property type="entry name" value="T6A_YjeE"/>
    <property type="match status" value="1"/>
</dbReference>
<dbReference type="Pfam" id="PF02367">
    <property type="entry name" value="TsaE"/>
    <property type="match status" value="1"/>
</dbReference>
<dbReference type="PIRSF" id="PIRSF036599">
    <property type="entry name" value="AtpPhos"/>
    <property type="match status" value="1"/>
</dbReference>
<dbReference type="SUPFAM" id="SSF52540">
    <property type="entry name" value="P-loop containing nucleoside triphosphate hydrolases"/>
    <property type="match status" value="1"/>
</dbReference>
<dbReference type="PANTHER" id="PTHR33540">
    <property type="entry name" value="TRNA THREONYLCARBAMOYLADENOSINE BIOSYNTHESIS PROTEIN TSAE"/>
    <property type="match status" value="1"/>
</dbReference>
<dbReference type="InterPro" id="IPR002575">
    <property type="entry name" value="Aminoglycoside_PTrfase"/>
</dbReference>
<gene>
    <name evidence="12" type="primary">tsaE</name>
    <name evidence="12" type="ORF">GR183_17720</name>
</gene>
<dbReference type="Pfam" id="PF01636">
    <property type="entry name" value="APH"/>
    <property type="match status" value="1"/>
</dbReference>
<evidence type="ECO:0000313" key="12">
    <source>
        <dbReference type="EMBL" id="MXN66755.1"/>
    </source>
</evidence>
<dbReference type="InterPro" id="IPR027417">
    <property type="entry name" value="P-loop_NTPase"/>
</dbReference>
<evidence type="ECO:0000256" key="7">
    <source>
        <dbReference type="ARBA" id="ARBA00022741"/>
    </source>
</evidence>
<dbReference type="GO" id="GO:0005524">
    <property type="term" value="F:ATP binding"/>
    <property type="evidence" value="ECO:0007669"/>
    <property type="project" value="UniProtKB-KW"/>
</dbReference>
<dbReference type="Proteomes" id="UP000433101">
    <property type="component" value="Unassembled WGS sequence"/>
</dbReference>
<evidence type="ECO:0000313" key="13">
    <source>
        <dbReference type="Proteomes" id="UP000433101"/>
    </source>
</evidence>
<keyword evidence="6" id="KW-0479">Metal-binding</keyword>
<reference evidence="12 13" key="1">
    <citation type="submission" date="2019-12" db="EMBL/GenBank/DDBJ databases">
        <authorList>
            <person name="Li M."/>
        </authorList>
    </citation>
    <scope>NUCLEOTIDE SEQUENCE [LARGE SCALE GENOMIC DNA]</scope>
    <source>
        <strain evidence="12 13">GBMRC 2046</strain>
    </source>
</reference>
<keyword evidence="8" id="KW-0067">ATP-binding</keyword>
<evidence type="ECO:0000256" key="10">
    <source>
        <dbReference type="ARBA" id="ARBA00032441"/>
    </source>
</evidence>
<keyword evidence="5" id="KW-0819">tRNA processing</keyword>
<keyword evidence="9" id="KW-0460">Magnesium</keyword>
<dbReference type="InterPro" id="IPR012180">
    <property type="entry name" value="Bifunc_ATPase/PTrfase"/>
</dbReference>
<keyword evidence="12" id="KW-0808">Transferase</keyword>
<dbReference type="Gene3D" id="3.90.1200.10">
    <property type="match status" value="1"/>
</dbReference>
<keyword evidence="4" id="KW-0963">Cytoplasm</keyword>
<evidence type="ECO:0000256" key="5">
    <source>
        <dbReference type="ARBA" id="ARBA00022694"/>
    </source>
</evidence>
<dbReference type="Gene3D" id="3.40.50.300">
    <property type="entry name" value="P-loop containing nucleotide triphosphate hydrolases"/>
    <property type="match status" value="1"/>
</dbReference>
<dbReference type="Gene3D" id="3.30.200.20">
    <property type="entry name" value="Phosphorylase Kinase, domain 1"/>
    <property type="match status" value="1"/>
</dbReference>
<name>A0A7X3LX67_9HYPH</name>
<dbReference type="PANTHER" id="PTHR33540:SF2">
    <property type="entry name" value="TRNA THREONYLCARBAMOYLADENOSINE BIOSYNTHESIS PROTEIN TSAE"/>
    <property type="match status" value="1"/>
</dbReference>
<comment type="similarity">
    <text evidence="2">Belongs to the TsaE family.</text>
</comment>
<dbReference type="InterPro" id="IPR011009">
    <property type="entry name" value="Kinase-like_dom_sf"/>
</dbReference>
<dbReference type="GO" id="GO:0046872">
    <property type="term" value="F:metal ion binding"/>
    <property type="evidence" value="ECO:0007669"/>
    <property type="project" value="UniProtKB-KW"/>
</dbReference>
<dbReference type="GO" id="GO:0016740">
    <property type="term" value="F:transferase activity"/>
    <property type="evidence" value="ECO:0007669"/>
    <property type="project" value="UniProtKB-KW"/>
</dbReference>
<proteinExistence type="inferred from homology"/>
<dbReference type="AlphaFoldDB" id="A0A7X3LX67"/>
<dbReference type="GO" id="GO:0002949">
    <property type="term" value="P:tRNA threonylcarbamoyladenosine modification"/>
    <property type="evidence" value="ECO:0007669"/>
    <property type="project" value="InterPro"/>
</dbReference>
<sequence>MAAPSTSSPRRATEPESPVACRFRRRRYGTLPSDLPEAARVSLETLTLNCADETATRRLAEDVASILKPGDCILLVGDLGAGKSTFARATLRALAGNPALEVPSPTFTLVQTYALDRLSIAHLDLYRLEEADELDELGLDELLERGAALIEWPERAEDRLPEDALVVRIEPGERPEARSVSLSWTEGDWGIRLARSRAVRRFLDAAGWNDAARVPLQGDASTRAYETVTAHGRTAILMNAPARPDGPPVREGLPYSRLVHLAEDVRPFVAIDEGLRKAGFHAPEIFSSDVEAGLLLLEDLGREGFVKDGAPIAERYFAAVELLADLHSHEWPREAPLPDGTRHLLSPYDARALMFEAELFLDWYLPHAGYPADEGLRGEFAELWTPLLERLETAEKTWVLRDYHSPNLIWRGEEKGNDRIGLIDFQDAVIGPSAYDVASLTLDARVTVPEELEKALCARYVERRKANTPGFDEERFSQDYAIMAAQRQSKLFGIFVRLAKRDGKPRYLGHLPRIEDYFRRVARHPVLADLRLWYETHGVST</sequence>
<dbReference type="GO" id="GO:0005737">
    <property type="term" value="C:cytoplasm"/>
    <property type="evidence" value="ECO:0007669"/>
    <property type="project" value="UniProtKB-SubCell"/>
</dbReference>
<feature type="domain" description="Aminoglycoside phosphotransferase" evidence="11">
    <location>
        <begin position="215"/>
        <end position="461"/>
    </location>
</feature>
<comment type="caution">
    <text evidence="12">The sequence shown here is derived from an EMBL/GenBank/DDBJ whole genome shotgun (WGS) entry which is preliminary data.</text>
</comment>
<evidence type="ECO:0000256" key="4">
    <source>
        <dbReference type="ARBA" id="ARBA00022490"/>
    </source>
</evidence>
<evidence type="ECO:0000256" key="9">
    <source>
        <dbReference type="ARBA" id="ARBA00022842"/>
    </source>
</evidence>
<dbReference type="SUPFAM" id="SSF56112">
    <property type="entry name" value="Protein kinase-like (PK-like)"/>
    <property type="match status" value="1"/>
</dbReference>
<accession>A0A7X3LX67</accession>
<comment type="subcellular location">
    <subcellularLocation>
        <location evidence="1">Cytoplasm</location>
    </subcellularLocation>
</comment>